<dbReference type="PRINTS" id="PR00420">
    <property type="entry name" value="RNGMNOXGNASE"/>
</dbReference>
<keyword evidence="4" id="KW-1185">Reference proteome</keyword>
<organism evidence="3 4">
    <name type="scientific">Streptomyces poriferorum</name>
    <dbReference type="NCBI Taxonomy" id="2798799"/>
    <lineage>
        <taxon>Bacteria</taxon>
        <taxon>Bacillati</taxon>
        <taxon>Actinomycetota</taxon>
        <taxon>Actinomycetes</taxon>
        <taxon>Kitasatosporales</taxon>
        <taxon>Streptomycetaceae</taxon>
        <taxon>Streptomyces</taxon>
    </lineage>
</organism>
<dbReference type="EMBL" id="CP120988">
    <property type="protein sequence ID" value="WLQ57541.1"/>
    <property type="molecule type" value="Genomic_DNA"/>
</dbReference>
<evidence type="ECO:0000313" key="4">
    <source>
        <dbReference type="Proteomes" id="UP001235744"/>
    </source>
</evidence>
<dbReference type="InterPro" id="IPR006076">
    <property type="entry name" value="FAD-dep_OxRdtase"/>
</dbReference>
<sequence length="496" mass="52986">MTRVAVVGGGIGGLAVALFLGRRGHAVTVLERDGRRPGRDLDADFFDWRRPGVPQALQPHGLLAPVRTVLREEAPDVYDAMLRMGAGERNELEWFAERPPARPGDEDLITVQTRRIVLEAALHDAVHREPAVDVRLGEPAEGLVVDRHPGGGGVPRVTGVRSRSGRYDADLVLDAGGRRSPVPGWLAGAGCRDAVVENHRTGIAYFCRWYRLPPDGPRDPGRVKAGSVAAFAVGGVFPSDNGTFAVFLTVSTADPTRGALLDPEVFDRVARTFPAVAAWLDLRPEALSRVHAMGGLDNRWTGLSDAAGPVVTGLVGVGDAVTHTNPTMGQGVALALWAAQWVAGHASLAAADPEAFAAGYHHWAGRTLRPWFDVQVAMDRSNEARLAHPAHPAHPAGPTPGPSSGTGRDTARDAARDMAAVSACSWDDPVVMRARARIRHLVQPADQAYGTAEVRARVASWLAEHPDFTPGYDGPAREEWESAVGTRHATPRPDVT</sequence>
<gene>
    <name evidence="3" type="ORF">P8A19_19745</name>
</gene>
<dbReference type="RefSeq" id="WP_306070955.1">
    <property type="nucleotide sequence ID" value="NZ_CP120988.1"/>
</dbReference>
<evidence type="ECO:0000256" key="1">
    <source>
        <dbReference type="SAM" id="MobiDB-lite"/>
    </source>
</evidence>
<dbReference type="Proteomes" id="UP001235744">
    <property type="component" value="Chromosome"/>
</dbReference>
<protein>
    <submittedName>
        <fullName evidence="3">NAD(P)-binding protein</fullName>
    </submittedName>
</protein>
<dbReference type="Pfam" id="PF01266">
    <property type="entry name" value="DAO"/>
    <property type="match status" value="1"/>
</dbReference>
<evidence type="ECO:0000259" key="2">
    <source>
        <dbReference type="Pfam" id="PF01266"/>
    </source>
</evidence>
<accession>A0ABY9IV27</accession>
<feature type="region of interest" description="Disordered" evidence="1">
    <location>
        <begin position="385"/>
        <end position="416"/>
    </location>
</feature>
<reference evidence="3 4" key="1">
    <citation type="submission" date="2023-03" db="EMBL/GenBank/DDBJ databases">
        <title>Isolation and description of six Streptomyces strains from soil environments, able to metabolize different microbial glucans.</title>
        <authorList>
            <person name="Widen T."/>
            <person name="Larsbrink J."/>
        </authorList>
    </citation>
    <scope>NUCLEOTIDE SEQUENCE [LARGE SCALE GENOMIC DNA]</scope>
    <source>
        <strain evidence="3 4">Alt2</strain>
    </source>
</reference>
<dbReference type="Gene3D" id="3.50.50.60">
    <property type="entry name" value="FAD/NAD(P)-binding domain"/>
    <property type="match status" value="1"/>
</dbReference>
<dbReference type="InterPro" id="IPR036188">
    <property type="entry name" value="FAD/NAD-bd_sf"/>
</dbReference>
<evidence type="ECO:0000313" key="3">
    <source>
        <dbReference type="EMBL" id="WLQ57541.1"/>
    </source>
</evidence>
<feature type="domain" description="FAD dependent oxidoreductase" evidence="2">
    <location>
        <begin position="3"/>
        <end position="33"/>
    </location>
</feature>
<feature type="region of interest" description="Disordered" evidence="1">
    <location>
        <begin position="467"/>
        <end position="496"/>
    </location>
</feature>
<proteinExistence type="predicted"/>
<dbReference type="SUPFAM" id="SSF51905">
    <property type="entry name" value="FAD/NAD(P)-binding domain"/>
    <property type="match status" value="1"/>
</dbReference>
<name>A0ABY9IV27_9ACTN</name>